<keyword evidence="4" id="KW-1005">Bacterial flagellum biogenesis</keyword>
<gene>
    <name evidence="6" type="ORF">DFP90_1134</name>
</gene>
<keyword evidence="6" id="KW-0969">Cilium</keyword>
<proteinExistence type="inferred from homology"/>
<dbReference type="GO" id="GO:0005829">
    <property type="term" value="C:cytosol"/>
    <property type="evidence" value="ECO:0007669"/>
    <property type="project" value="UniProtKB-SubCell"/>
</dbReference>
<reference evidence="6 7" key="1">
    <citation type="submission" date="2018-07" db="EMBL/GenBank/DDBJ databases">
        <title>Genomic Encyclopedia of Type Strains, Phase III (KMG-III): the genomes of soil and plant-associated and newly described type strains.</title>
        <authorList>
            <person name="Whitman W."/>
        </authorList>
    </citation>
    <scope>NUCLEOTIDE SEQUENCE [LARGE SCALE GENOMIC DNA]</scope>
    <source>
        <strain evidence="6 7">CECT 8488</strain>
    </source>
</reference>
<comment type="caution">
    <text evidence="6">The sequence shown here is derived from an EMBL/GenBank/DDBJ whole genome shotgun (WGS) entry which is preliminary data.</text>
</comment>
<dbReference type="EMBL" id="QRDW01000013">
    <property type="protein sequence ID" value="RED44799.1"/>
    <property type="molecule type" value="Genomic_DNA"/>
</dbReference>
<dbReference type="Pfam" id="PF02561">
    <property type="entry name" value="FliS"/>
    <property type="match status" value="1"/>
</dbReference>
<dbReference type="PANTHER" id="PTHR34773">
    <property type="entry name" value="FLAGELLAR SECRETION CHAPERONE FLIS"/>
    <property type="match status" value="1"/>
</dbReference>
<keyword evidence="6" id="KW-0282">Flagellum</keyword>
<sequence>MNSAYIQAASAYGRAQFTRSELSVVIELYDRSVINLQKAKEARLEKRFDQEFELVETVIKVFSAMSSRLNHKQGGSIAKTLENYYERLIRQLRLRHRAEDRTALYDSLAKQISVMRDAWSQVNAGAQAPAN</sequence>
<evidence type="ECO:0000256" key="1">
    <source>
        <dbReference type="ARBA" id="ARBA00004514"/>
    </source>
</evidence>
<dbReference type="SUPFAM" id="SSF101116">
    <property type="entry name" value="Flagellar export chaperone FliS"/>
    <property type="match status" value="1"/>
</dbReference>
<dbReference type="Gene3D" id="1.20.120.340">
    <property type="entry name" value="Flagellar protein FliS"/>
    <property type="match status" value="1"/>
</dbReference>
<evidence type="ECO:0000256" key="5">
    <source>
        <dbReference type="ARBA" id="ARBA00023186"/>
    </source>
</evidence>
<organism evidence="6 7">
    <name type="scientific">Aestuariispira insulae</name>
    <dbReference type="NCBI Taxonomy" id="1461337"/>
    <lineage>
        <taxon>Bacteria</taxon>
        <taxon>Pseudomonadati</taxon>
        <taxon>Pseudomonadota</taxon>
        <taxon>Alphaproteobacteria</taxon>
        <taxon>Rhodospirillales</taxon>
        <taxon>Kiloniellaceae</taxon>
        <taxon>Aestuariispira</taxon>
    </lineage>
</organism>
<evidence type="ECO:0000256" key="3">
    <source>
        <dbReference type="ARBA" id="ARBA00022490"/>
    </source>
</evidence>
<accession>A0A3D9H5T0</accession>
<dbReference type="GO" id="GO:0071973">
    <property type="term" value="P:bacterial-type flagellum-dependent cell motility"/>
    <property type="evidence" value="ECO:0007669"/>
    <property type="project" value="TreeGrafter"/>
</dbReference>
<dbReference type="InterPro" id="IPR003713">
    <property type="entry name" value="FliS"/>
</dbReference>
<evidence type="ECO:0000313" key="7">
    <source>
        <dbReference type="Proteomes" id="UP000256845"/>
    </source>
</evidence>
<evidence type="ECO:0000256" key="4">
    <source>
        <dbReference type="ARBA" id="ARBA00022795"/>
    </source>
</evidence>
<protein>
    <submittedName>
        <fullName evidence="6">Flagellin-specific chaperone FliS</fullName>
    </submittedName>
</protein>
<keyword evidence="7" id="KW-1185">Reference proteome</keyword>
<dbReference type="Proteomes" id="UP000256845">
    <property type="component" value="Unassembled WGS sequence"/>
</dbReference>
<evidence type="ECO:0000313" key="6">
    <source>
        <dbReference type="EMBL" id="RED44799.1"/>
    </source>
</evidence>
<dbReference type="AlphaFoldDB" id="A0A3D9H5T0"/>
<dbReference type="GO" id="GO:0044780">
    <property type="term" value="P:bacterial-type flagellum assembly"/>
    <property type="evidence" value="ECO:0007669"/>
    <property type="project" value="InterPro"/>
</dbReference>
<keyword evidence="6" id="KW-0966">Cell projection</keyword>
<keyword evidence="5" id="KW-0143">Chaperone</keyword>
<keyword evidence="3" id="KW-0963">Cytoplasm</keyword>
<name>A0A3D9H5T0_9PROT</name>
<comment type="subcellular location">
    <subcellularLocation>
        <location evidence="1">Cytoplasm</location>
        <location evidence="1">Cytosol</location>
    </subcellularLocation>
</comment>
<dbReference type="InterPro" id="IPR036584">
    <property type="entry name" value="FliS_sf"/>
</dbReference>
<dbReference type="RefSeq" id="WP_181905472.1">
    <property type="nucleotide sequence ID" value="NZ_QRDW01000013.1"/>
</dbReference>
<evidence type="ECO:0000256" key="2">
    <source>
        <dbReference type="ARBA" id="ARBA00008787"/>
    </source>
</evidence>
<comment type="similarity">
    <text evidence="2">Belongs to the FliS family.</text>
</comment>
<dbReference type="PANTHER" id="PTHR34773:SF1">
    <property type="entry name" value="FLAGELLAR SECRETION CHAPERONE FLIS"/>
    <property type="match status" value="1"/>
</dbReference>